<feature type="domain" description="GRAM" evidence="3">
    <location>
        <begin position="568"/>
        <end position="674"/>
    </location>
</feature>
<accession>A0ABR1D9G3</accession>
<gene>
    <name evidence="4" type="primary">Necator_chrIV.g13571</name>
    <name evidence="4" type="ORF">RB195_000280</name>
</gene>
<feature type="region of interest" description="Disordered" evidence="1">
    <location>
        <begin position="497"/>
        <end position="558"/>
    </location>
</feature>
<feature type="transmembrane region" description="Helical" evidence="2">
    <location>
        <begin position="219"/>
        <end position="243"/>
    </location>
</feature>
<proteinExistence type="predicted"/>
<feature type="transmembrane region" description="Helical" evidence="2">
    <location>
        <begin position="337"/>
        <end position="356"/>
    </location>
</feature>
<evidence type="ECO:0000313" key="5">
    <source>
        <dbReference type="Proteomes" id="UP001303046"/>
    </source>
</evidence>
<keyword evidence="2" id="KW-1133">Transmembrane helix</keyword>
<dbReference type="InterPro" id="IPR004182">
    <property type="entry name" value="GRAM"/>
</dbReference>
<keyword evidence="5" id="KW-1185">Reference proteome</keyword>
<reference evidence="4 5" key="1">
    <citation type="submission" date="2023-08" db="EMBL/GenBank/DDBJ databases">
        <title>A Necator americanus chromosomal reference genome.</title>
        <authorList>
            <person name="Ilik V."/>
            <person name="Petrzelkova K.J."/>
            <person name="Pardy F."/>
            <person name="Fuh T."/>
            <person name="Niatou-Singa F.S."/>
            <person name="Gouil Q."/>
            <person name="Baker L."/>
            <person name="Ritchie M.E."/>
            <person name="Jex A.R."/>
            <person name="Gazzola D."/>
            <person name="Li H."/>
            <person name="Toshio Fujiwara R."/>
            <person name="Zhan B."/>
            <person name="Aroian R.V."/>
            <person name="Pafco B."/>
            <person name="Schwarz E.M."/>
        </authorList>
    </citation>
    <scope>NUCLEOTIDE SEQUENCE [LARGE SCALE GENOMIC DNA]</scope>
    <source>
        <strain evidence="4 5">Aroian</strain>
        <tissue evidence="4">Whole animal</tissue>
    </source>
</reference>
<evidence type="ECO:0000259" key="3">
    <source>
        <dbReference type="Pfam" id="PF02893"/>
    </source>
</evidence>
<dbReference type="InterPro" id="IPR011993">
    <property type="entry name" value="PH-like_dom_sf"/>
</dbReference>
<dbReference type="Gene3D" id="2.30.29.30">
    <property type="entry name" value="Pleckstrin-homology domain (PH domain)/Phosphotyrosine-binding domain (PTB)"/>
    <property type="match status" value="1"/>
</dbReference>
<keyword evidence="2" id="KW-0472">Membrane</keyword>
<name>A0ABR1D9G3_NECAM</name>
<dbReference type="InterPro" id="IPR037847">
    <property type="entry name" value="GRAMDC4"/>
</dbReference>
<protein>
    <recommendedName>
        <fullName evidence="3">GRAM domain-containing protein</fullName>
    </recommendedName>
</protein>
<feature type="transmembrane region" description="Helical" evidence="2">
    <location>
        <begin position="312"/>
        <end position="331"/>
    </location>
</feature>
<feature type="compositionally biased region" description="Low complexity" evidence="1">
    <location>
        <begin position="544"/>
        <end position="554"/>
    </location>
</feature>
<dbReference type="PANTHER" id="PTHR37402:SF1">
    <property type="entry name" value="GRAM DOMAIN-CONTAINING PROTEIN 4"/>
    <property type="match status" value="1"/>
</dbReference>
<dbReference type="Proteomes" id="UP001303046">
    <property type="component" value="Unassembled WGS sequence"/>
</dbReference>
<feature type="compositionally biased region" description="Pro residues" evidence="1">
    <location>
        <begin position="521"/>
        <end position="530"/>
    </location>
</feature>
<keyword evidence="2" id="KW-0812">Transmembrane</keyword>
<evidence type="ECO:0000313" key="4">
    <source>
        <dbReference type="EMBL" id="KAK6746937.1"/>
    </source>
</evidence>
<comment type="caution">
    <text evidence="4">The sequence shown here is derived from an EMBL/GenBank/DDBJ whole genome shotgun (WGS) entry which is preliminary data.</text>
</comment>
<dbReference type="EMBL" id="JAVFWL010000004">
    <property type="protein sequence ID" value="KAK6746937.1"/>
    <property type="molecule type" value="Genomic_DNA"/>
</dbReference>
<evidence type="ECO:0000256" key="1">
    <source>
        <dbReference type="SAM" id="MobiDB-lite"/>
    </source>
</evidence>
<sequence length="682" mass="76674">MPNYLNVPGMGSRRRSEGCIAEAFQSNLFQSRNKLGQNLNRIRNKTSEEEDGCEHRPNGLESNLLEVLRKNYDIVSALADIDSSEVGNHTNYTQQMRGPVPRIFSASPKPLVLRQHNPYSKCCFELENVSISSTDTEGEPAESLFGRLSNEVKWFLYDIAEAFEAQYEQPKPTTTENQRLSAIALRRDLKRCYSFLHPLVEVGAALYDTLLWKNPINTLLLALVYSYSIVRGWTASLVLLLLWTQLSLNYLKATKNIDIGLYFLPRKEVAMPKFDITGAQLIFDVAKFAQKLLNFSANLLEKWHSLLTWRDVNVTLVFYCLVIYWLALSMIFNTGTCLGMCGLTIGVRIFITTYLFHRFPRLRKRLDTYGWFYRNLPVKTMREGSPTFIATIDGLPATTSKTNSPMPRRSINVNGLFTSRLGSNFNLDTTGSQHSLLSQKRGSAFSLYNLVPRGSLSNIQANLKGSTDCLSERASPTVSQPRTQWLNNNGNVESFDCNAIPSNTRASRPGISPLAVKATSPSPPQDPPPCETTSLGTEEDELTESSSSLSTYTSGDEESVHEDLIGNVLAYRSCVMNDKERSFPKGISSGILYLTENALIYRTKSTHDDRTPTVMLFADIISVKKIQSLRTMGLLAGTRKSLEIILEGRKKPLQFIGLAQRDDFFGRIESVCERMDARIHFL</sequence>
<evidence type="ECO:0000256" key="2">
    <source>
        <dbReference type="SAM" id="Phobius"/>
    </source>
</evidence>
<dbReference type="Pfam" id="PF02893">
    <property type="entry name" value="GRAM"/>
    <property type="match status" value="1"/>
</dbReference>
<organism evidence="4 5">
    <name type="scientific">Necator americanus</name>
    <name type="common">Human hookworm</name>
    <dbReference type="NCBI Taxonomy" id="51031"/>
    <lineage>
        <taxon>Eukaryota</taxon>
        <taxon>Metazoa</taxon>
        <taxon>Ecdysozoa</taxon>
        <taxon>Nematoda</taxon>
        <taxon>Chromadorea</taxon>
        <taxon>Rhabditida</taxon>
        <taxon>Rhabditina</taxon>
        <taxon>Rhabditomorpha</taxon>
        <taxon>Strongyloidea</taxon>
        <taxon>Ancylostomatidae</taxon>
        <taxon>Bunostominae</taxon>
        <taxon>Necator</taxon>
    </lineage>
</organism>
<dbReference type="PANTHER" id="PTHR37402">
    <property type="entry name" value="GRAM DOMAIN-CONTAINING PROTEIN 4"/>
    <property type="match status" value="1"/>
</dbReference>